<evidence type="ECO:0000259" key="9">
    <source>
        <dbReference type="PROSITE" id="PS51192"/>
    </source>
</evidence>
<evidence type="ECO:0000256" key="1">
    <source>
        <dbReference type="ARBA" id="ARBA00012552"/>
    </source>
</evidence>
<dbReference type="Pfam" id="PF00271">
    <property type="entry name" value="Helicase_C"/>
    <property type="match status" value="1"/>
</dbReference>
<dbReference type="Gene3D" id="3.40.50.300">
    <property type="entry name" value="P-loop containing nucleotide triphosphate hydrolases"/>
    <property type="match status" value="2"/>
</dbReference>
<evidence type="ECO:0000256" key="7">
    <source>
        <dbReference type="RuleBase" id="RU000492"/>
    </source>
</evidence>
<feature type="domain" description="Helicase ATP-binding" evidence="9">
    <location>
        <begin position="165"/>
        <end position="340"/>
    </location>
</feature>
<dbReference type="AlphaFoldDB" id="A0A9W7GD80"/>
<dbReference type="InterPro" id="IPR011545">
    <property type="entry name" value="DEAD/DEAH_box_helicase_dom"/>
</dbReference>
<dbReference type="FunFam" id="3.40.50.300:FF:000079">
    <property type="entry name" value="probable ATP-dependent RNA helicase DDX17"/>
    <property type="match status" value="1"/>
</dbReference>
<dbReference type="EC" id="3.6.4.13" evidence="1"/>
<feature type="short sequence motif" description="Q motif" evidence="6">
    <location>
        <begin position="134"/>
        <end position="162"/>
    </location>
</feature>
<dbReference type="InterPro" id="IPR000629">
    <property type="entry name" value="RNA-helicase_DEAD-box_CS"/>
</dbReference>
<comment type="caution">
    <text evidence="12">The sequence shown here is derived from an EMBL/GenBank/DDBJ whole genome shotgun (WGS) entry which is preliminary data.</text>
</comment>
<feature type="region of interest" description="Disordered" evidence="8">
    <location>
        <begin position="511"/>
        <end position="531"/>
    </location>
</feature>
<dbReference type="Proteomes" id="UP001165065">
    <property type="component" value="Unassembled WGS sequence"/>
</dbReference>
<proteinExistence type="inferred from homology"/>
<dbReference type="GO" id="GO:0016787">
    <property type="term" value="F:hydrolase activity"/>
    <property type="evidence" value="ECO:0007669"/>
    <property type="project" value="UniProtKB-KW"/>
</dbReference>
<dbReference type="OrthoDB" id="196131at2759"/>
<evidence type="ECO:0000259" key="10">
    <source>
        <dbReference type="PROSITE" id="PS51194"/>
    </source>
</evidence>
<dbReference type="CDD" id="cd18787">
    <property type="entry name" value="SF2_C_DEAD"/>
    <property type="match status" value="1"/>
</dbReference>
<accession>A0A9W7GD80</accession>
<evidence type="ECO:0000256" key="4">
    <source>
        <dbReference type="ARBA" id="ARBA00022806"/>
    </source>
</evidence>
<dbReference type="GO" id="GO:0003676">
    <property type="term" value="F:nucleic acid binding"/>
    <property type="evidence" value="ECO:0007669"/>
    <property type="project" value="InterPro"/>
</dbReference>
<keyword evidence="5 7" id="KW-0067">ATP-binding</keyword>
<dbReference type="PANTHER" id="PTHR47958">
    <property type="entry name" value="ATP-DEPENDENT RNA HELICASE DBP3"/>
    <property type="match status" value="1"/>
</dbReference>
<keyword evidence="2 7" id="KW-0547">Nucleotide-binding</keyword>
<evidence type="ECO:0000256" key="2">
    <source>
        <dbReference type="ARBA" id="ARBA00022741"/>
    </source>
</evidence>
<evidence type="ECO:0000256" key="8">
    <source>
        <dbReference type="SAM" id="MobiDB-lite"/>
    </source>
</evidence>
<reference evidence="13" key="1">
    <citation type="journal article" date="2023" name="Commun. Biol.">
        <title>Genome analysis of Parmales, the sister group of diatoms, reveals the evolutionary specialization of diatoms from phago-mixotrophs to photoautotrophs.</title>
        <authorList>
            <person name="Ban H."/>
            <person name="Sato S."/>
            <person name="Yoshikawa S."/>
            <person name="Yamada K."/>
            <person name="Nakamura Y."/>
            <person name="Ichinomiya M."/>
            <person name="Sato N."/>
            <person name="Blanc-Mathieu R."/>
            <person name="Endo H."/>
            <person name="Kuwata A."/>
            <person name="Ogata H."/>
        </authorList>
    </citation>
    <scope>NUCLEOTIDE SEQUENCE [LARGE SCALE GENOMIC DNA]</scope>
</reference>
<dbReference type="GO" id="GO:0005524">
    <property type="term" value="F:ATP binding"/>
    <property type="evidence" value="ECO:0007669"/>
    <property type="project" value="UniProtKB-KW"/>
</dbReference>
<name>A0A9W7GD80_9STRA</name>
<dbReference type="InterPro" id="IPR001650">
    <property type="entry name" value="Helicase_C-like"/>
</dbReference>
<gene>
    <name evidence="12" type="ORF">TrCOL_g3822</name>
</gene>
<dbReference type="EMBL" id="BRYA01000181">
    <property type="protein sequence ID" value="GMI42781.1"/>
    <property type="molecule type" value="Genomic_DNA"/>
</dbReference>
<dbReference type="CDD" id="cd17966">
    <property type="entry name" value="DEADc_DDX5_DDX17"/>
    <property type="match status" value="1"/>
</dbReference>
<feature type="domain" description="Helicase C-terminal" evidence="10">
    <location>
        <begin position="365"/>
        <end position="515"/>
    </location>
</feature>
<evidence type="ECO:0000313" key="13">
    <source>
        <dbReference type="Proteomes" id="UP001165065"/>
    </source>
</evidence>
<protein>
    <recommendedName>
        <fullName evidence="1">RNA helicase</fullName>
        <ecNumber evidence="1">3.6.4.13</ecNumber>
    </recommendedName>
</protein>
<dbReference type="SMART" id="SM00487">
    <property type="entry name" value="DEXDc"/>
    <property type="match status" value="1"/>
</dbReference>
<dbReference type="PROSITE" id="PS51194">
    <property type="entry name" value="HELICASE_CTER"/>
    <property type="match status" value="1"/>
</dbReference>
<keyword evidence="13" id="KW-1185">Reference proteome</keyword>
<dbReference type="GO" id="GO:0003724">
    <property type="term" value="F:RNA helicase activity"/>
    <property type="evidence" value="ECO:0007669"/>
    <property type="project" value="UniProtKB-EC"/>
</dbReference>
<dbReference type="InterPro" id="IPR027417">
    <property type="entry name" value="P-loop_NTPase"/>
</dbReference>
<comment type="similarity">
    <text evidence="7">Belongs to the DEAD box helicase family.</text>
</comment>
<evidence type="ECO:0000259" key="11">
    <source>
        <dbReference type="PROSITE" id="PS51195"/>
    </source>
</evidence>
<evidence type="ECO:0000256" key="3">
    <source>
        <dbReference type="ARBA" id="ARBA00022801"/>
    </source>
</evidence>
<dbReference type="InterPro" id="IPR014014">
    <property type="entry name" value="RNA_helicase_DEAD_Q_motif"/>
</dbReference>
<keyword evidence="3 7" id="KW-0378">Hydrolase</keyword>
<dbReference type="PROSITE" id="PS51195">
    <property type="entry name" value="Q_MOTIF"/>
    <property type="match status" value="1"/>
</dbReference>
<evidence type="ECO:0000313" key="12">
    <source>
        <dbReference type="EMBL" id="GMI42781.1"/>
    </source>
</evidence>
<dbReference type="PROSITE" id="PS51192">
    <property type="entry name" value="HELICASE_ATP_BIND_1"/>
    <property type="match status" value="1"/>
</dbReference>
<dbReference type="SMART" id="SM00490">
    <property type="entry name" value="HELICc"/>
    <property type="match status" value="1"/>
</dbReference>
<dbReference type="Pfam" id="PF00270">
    <property type="entry name" value="DEAD"/>
    <property type="match status" value="1"/>
</dbReference>
<dbReference type="InterPro" id="IPR014001">
    <property type="entry name" value="Helicase_ATP-bd"/>
</dbReference>
<evidence type="ECO:0000256" key="6">
    <source>
        <dbReference type="PROSITE-ProRule" id="PRU00552"/>
    </source>
</evidence>
<dbReference type="SUPFAM" id="SSF52540">
    <property type="entry name" value="P-loop containing nucleoside triphosphate hydrolases"/>
    <property type="match status" value="1"/>
</dbReference>
<evidence type="ECO:0000256" key="5">
    <source>
        <dbReference type="ARBA" id="ARBA00022840"/>
    </source>
</evidence>
<dbReference type="FunFam" id="3.40.50.300:FF:000008">
    <property type="entry name" value="ATP-dependent RNA helicase RhlB"/>
    <property type="match status" value="1"/>
</dbReference>
<feature type="domain" description="DEAD-box RNA helicase Q" evidence="11">
    <location>
        <begin position="134"/>
        <end position="162"/>
    </location>
</feature>
<keyword evidence="4 7" id="KW-0347">Helicase</keyword>
<feature type="compositionally biased region" description="Gly residues" evidence="8">
    <location>
        <begin position="518"/>
        <end position="531"/>
    </location>
</feature>
<dbReference type="PROSITE" id="PS00039">
    <property type="entry name" value="DEAD_ATP_HELICASE"/>
    <property type="match status" value="1"/>
</dbReference>
<sequence length="531" mass="56959">MSGYYDNRAGDSGGYAGGGGGGYGGGGGGYGGGGYGGGGGGYGGGGGGGYGGGGSYGGGGGGYGGGGGFGGDRMGGMGANLQAVNFANEQLPPFEKNFYIEHPAVRARSEEDAMKWRADKGISIDGQGIPKPCLTFEEASMPEYVLSEVMKQGFDAPTPIQSQGWPMALLGKNMVGISATGSGKTLSFLLPGMIHINAQPYLQPGDGPIILVLAPTRELAVQIKEECDKFGASSEIKNTVVYGGVPKRTQIHDLRNGVEIVIATPGRLIDHLEARNTNLKRVTYLVLDEADRMLDMGFEPQLRKICSQVRPDRQVLMWSATWPKAVEGLARDYLKDYYQVTVGSLELTGNKNVTQVLEVCEDMEKYRKLLTYLRENLTPKDRVLIFVETKKGCDMLTRSLRADGFQARAMHGDKSQDERDWVLREFKNCNSSLLCATDVAARGLDVDDIRMVVNFDFPNDMDSYVHRIGRTGRAGKTGTAVSFFVPKKNGRLARELIEIMNRTEQNIPEGLSNCAGGSYKGGGRGRGGGRR</sequence>
<organism evidence="12 13">
    <name type="scientific">Triparma columacea</name>
    <dbReference type="NCBI Taxonomy" id="722753"/>
    <lineage>
        <taxon>Eukaryota</taxon>
        <taxon>Sar</taxon>
        <taxon>Stramenopiles</taxon>
        <taxon>Ochrophyta</taxon>
        <taxon>Bolidophyceae</taxon>
        <taxon>Parmales</taxon>
        <taxon>Triparmaceae</taxon>
        <taxon>Triparma</taxon>
    </lineage>
</organism>